<comment type="caution">
    <text evidence="2">The sequence shown here is derived from an EMBL/GenBank/DDBJ whole genome shotgun (WGS) entry which is preliminary data.</text>
</comment>
<evidence type="ECO:0000313" key="2">
    <source>
        <dbReference type="EMBL" id="GAA1716950.1"/>
    </source>
</evidence>
<gene>
    <name evidence="2" type="ORF">GCM10009745_76980</name>
</gene>
<proteinExistence type="predicted"/>
<dbReference type="InterPro" id="IPR046291">
    <property type="entry name" value="DUF6328"/>
</dbReference>
<evidence type="ECO:0000313" key="3">
    <source>
        <dbReference type="Proteomes" id="UP001500280"/>
    </source>
</evidence>
<keyword evidence="1" id="KW-0472">Membrane</keyword>
<evidence type="ECO:0000256" key="1">
    <source>
        <dbReference type="SAM" id="Phobius"/>
    </source>
</evidence>
<keyword evidence="1" id="KW-0812">Transmembrane</keyword>
<feature type="transmembrane region" description="Helical" evidence="1">
    <location>
        <begin position="132"/>
        <end position="153"/>
    </location>
</feature>
<organism evidence="2 3">
    <name type="scientific">Kribbella yunnanensis</name>
    <dbReference type="NCBI Taxonomy" id="190194"/>
    <lineage>
        <taxon>Bacteria</taxon>
        <taxon>Bacillati</taxon>
        <taxon>Actinomycetota</taxon>
        <taxon>Actinomycetes</taxon>
        <taxon>Propionibacteriales</taxon>
        <taxon>Kribbellaceae</taxon>
        <taxon>Kribbella</taxon>
    </lineage>
</organism>
<keyword evidence="1" id="KW-1133">Transmembrane helix</keyword>
<dbReference type="Proteomes" id="UP001500280">
    <property type="component" value="Unassembled WGS sequence"/>
</dbReference>
<dbReference type="EMBL" id="BAAANF010000027">
    <property type="protein sequence ID" value="GAA1716950.1"/>
    <property type="molecule type" value="Genomic_DNA"/>
</dbReference>
<sequence>MVAMTENERYSRPGEDAGERLDRQWGELLQELRLAQTGTQILFAFLLSIAFQNAFQSADAFTHHVYAGTLIASALAVGLFLAPVSFHRIVYRHKLRDRMLPIASRMAVAGLAFLVLAMTGGVLLAIDVVVSRPIAIVVAAIVLLWFIVFWYAIPEWVRRRTPNGSAE</sequence>
<reference evidence="3" key="1">
    <citation type="journal article" date="2019" name="Int. J. Syst. Evol. Microbiol.">
        <title>The Global Catalogue of Microorganisms (GCM) 10K type strain sequencing project: providing services to taxonomists for standard genome sequencing and annotation.</title>
        <authorList>
            <consortium name="The Broad Institute Genomics Platform"/>
            <consortium name="The Broad Institute Genome Sequencing Center for Infectious Disease"/>
            <person name="Wu L."/>
            <person name="Ma J."/>
        </authorList>
    </citation>
    <scope>NUCLEOTIDE SEQUENCE [LARGE SCALE GENOMIC DNA]</scope>
    <source>
        <strain evidence="3">JCM 14307</strain>
    </source>
</reference>
<accession>A0ABP4V329</accession>
<feature type="transmembrane region" description="Helical" evidence="1">
    <location>
        <begin position="41"/>
        <end position="58"/>
    </location>
</feature>
<feature type="transmembrane region" description="Helical" evidence="1">
    <location>
        <begin position="107"/>
        <end position="126"/>
    </location>
</feature>
<keyword evidence="3" id="KW-1185">Reference proteome</keyword>
<protein>
    <submittedName>
        <fullName evidence="2">DUF6328 family protein</fullName>
    </submittedName>
</protein>
<feature type="transmembrane region" description="Helical" evidence="1">
    <location>
        <begin position="64"/>
        <end position="86"/>
    </location>
</feature>
<name>A0ABP4V329_9ACTN</name>
<dbReference type="Pfam" id="PF19853">
    <property type="entry name" value="DUF6328"/>
    <property type="match status" value="1"/>
</dbReference>